<dbReference type="AlphaFoldDB" id="A0A098L9J5"/>
<dbReference type="OrthoDB" id="9766459at2"/>
<dbReference type="GO" id="GO:0000155">
    <property type="term" value="F:phosphorelay sensor kinase activity"/>
    <property type="evidence" value="ECO:0007669"/>
    <property type="project" value="InterPro"/>
</dbReference>
<feature type="domain" description="Histidine kinase" evidence="8">
    <location>
        <begin position="187"/>
        <end position="404"/>
    </location>
</feature>
<dbReference type="eggNOG" id="COG3437">
    <property type="taxonomic scope" value="Bacteria"/>
</dbReference>
<dbReference type="Gene3D" id="3.40.50.2300">
    <property type="match status" value="1"/>
</dbReference>
<dbReference type="eggNOG" id="COG4251">
    <property type="taxonomic scope" value="Bacteria"/>
</dbReference>
<dbReference type="SMART" id="SM00388">
    <property type="entry name" value="HisKA"/>
    <property type="match status" value="1"/>
</dbReference>
<evidence type="ECO:0000256" key="3">
    <source>
        <dbReference type="ARBA" id="ARBA00022553"/>
    </source>
</evidence>
<dbReference type="InterPro" id="IPR001789">
    <property type="entry name" value="Sig_transdc_resp-reg_receiver"/>
</dbReference>
<evidence type="ECO:0000256" key="5">
    <source>
        <dbReference type="ARBA" id="ARBA00022777"/>
    </source>
</evidence>
<organism evidence="10 11">
    <name type="scientific">Sporocytophaga myxococcoides</name>
    <dbReference type="NCBI Taxonomy" id="153721"/>
    <lineage>
        <taxon>Bacteria</taxon>
        <taxon>Pseudomonadati</taxon>
        <taxon>Bacteroidota</taxon>
        <taxon>Cytophagia</taxon>
        <taxon>Cytophagales</taxon>
        <taxon>Cytophagaceae</taxon>
        <taxon>Sporocytophaga</taxon>
    </lineage>
</organism>
<evidence type="ECO:0000256" key="7">
    <source>
        <dbReference type="SAM" id="Coils"/>
    </source>
</evidence>
<evidence type="ECO:0000259" key="8">
    <source>
        <dbReference type="PROSITE" id="PS50109"/>
    </source>
</evidence>
<dbReference type="Pfam" id="PF02518">
    <property type="entry name" value="HATPase_c"/>
    <property type="match status" value="1"/>
</dbReference>
<dbReference type="STRING" id="153721.MYP_290"/>
<feature type="coiled-coil region" evidence="7">
    <location>
        <begin position="135"/>
        <end position="180"/>
    </location>
</feature>
<proteinExistence type="predicted"/>
<evidence type="ECO:0000256" key="4">
    <source>
        <dbReference type="ARBA" id="ARBA00022679"/>
    </source>
</evidence>
<dbReference type="PROSITE" id="PS50109">
    <property type="entry name" value="HIS_KIN"/>
    <property type="match status" value="1"/>
</dbReference>
<dbReference type="FunFam" id="3.30.565.10:FF:000006">
    <property type="entry name" value="Sensor histidine kinase WalK"/>
    <property type="match status" value="1"/>
</dbReference>
<dbReference type="RefSeq" id="WP_156140235.1">
    <property type="nucleotide sequence ID" value="NZ_BBLT01000001.1"/>
</dbReference>
<name>A0A098L9J5_9BACT</name>
<dbReference type="InterPro" id="IPR005467">
    <property type="entry name" value="His_kinase_dom"/>
</dbReference>
<dbReference type="Gene3D" id="1.10.287.130">
    <property type="match status" value="1"/>
</dbReference>
<dbReference type="SUPFAM" id="SSF52172">
    <property type="entry name" value="CheY-like"/>
    <property type="match status" value="1"/>
</dbReference>
<dbReference type="PANTHER" id="PTHR43547:SF2">
    <property type="entry name" value="HYBRID SIGNAL TRANSDUCTION HISTIDINE KINASE C"/>
    <property type="match status" value="1"/>
</dbReference>
<comment type="caution">
    <text evidence="10">The sequence shown here is derived from an EMBL/GenBank/DDBJ whole genome shotgun (WGS) entry which is preliminary data.</text>
</comment>
<dbReference type="SUPFAM" id="SSF55874">
    <property type="entry name" value="ATPase domain of HSP90 chaperone/DNA topoisomerase II/histidine kinase"/>
    <property type="match status" value="1"/>
</dbReference>
<evidence type="ECO:0000313" key="11">
    <source>
        <dbReference type="Proteomes" id="UP000030185"/>
    </source>
</evidence>
<dbReference type="SMART" id="SM00387">
    <property type="entry name" value="HATPase_c"/>
    <property type="match status" value="1"/>
</dbReference>
<dbReference type="InterPro" id="IPR011006">
    <property type="entry name" value="CheY-like_superfamily"/>
</dbReference>
<keyword evidence="7" id="KW-0175">Coiled coil</keyword>
<comment type="catalytic activity">
    <reaction evidence="1">
        <text>ATP + protein L-histidine = ADP + protein N-phospho-L-histidine.</text>
        <dbReference type="EC" id="2.7.13.3"/>
    </reaction>
</comment>
<evidence type="ECO:0000259" key="9">
    <source>
        <dbReference type="PROSITE" id="PS50110"/>
    </source>
</evidence>
<gene>
    <name evidence="10" type="ORF">MYP_290</name>
</gene>
<keyword evidence="5 10" id="KW-0418">Kinase</keyword>
<dbReference type="InterPro" id="IPR004358">
    <property type="entry name" value="Sig_transdc_His_kin-like_C"/>
</dbReference>
<keyword evidence="3 6" id="KW-0597">Phosphoprotein</keyword>
<feature type="domain" description="Response regulatory" evidence="9">
    <location>
        <begin position="8"/>
        <end position="126"/>
    </location>
</feature>
<evidence type="ECO:0000256" key="2">
    <source>
        <dbReference type="ARBA" id="ARBA00012438"/>
    </source>
</evidence>
<dbReference type="Gene3D" id="3.30.565.10">
    <property type="entry name" value="Histidine kinase-like ATPase, C-terminal domain"/>
    <property type="match status" value="1"/>
</dbReference>
<sequence length="409" mass="46761">METKPEVKVLLVDDREDNLFSMSTVLERDGYVIRTARSGREALKILLKEHDFTLILLDVQMPDLSGYETASLIYARDKLKHIPVIFVTAHSYSDEYVYKGYQAGAVDYIYKPINPELLRAKVNVFAELYRKTHLLVAHEQQLREMNNELENRVRQRTEELTDKNAELERANFELKKVNNDLDSFVYAASHDLKAPVSNIEGLLASLTDFFSPEMLEDDNVKMIIGMINESISRFKVTIHDLTEVTKIQKSIEEDVNTIDILEVIEDVKVGIRDMIENTGAILNIVHNGETKVSFSRKNLKSVLYNLISNAIKYRSSERIPEVDISIGREDEYIIISVTDNGLGFNPNDKEKIFTMFKRLHDHVEGTGIGLYIVKKIVENCGGRIEVESEQGRGTTFSVFIRVKPEIVLI</sequence>
<reference evidence="10 11" key="1">
    <citation type="submission" date="2014-09" db="EMBL/GenBank/DDBJ databases">
        <title>Sporocytophaga myxococcoides PG-01 genome sequencing.</title>
        <authorList>
            <person name="Liu L."/>
            <person name="Gao P.J."/>
            <person name="Chen G.J."/>
            <person name="Wang L.S."/>
        </authorList>
    </citation>
    <scope>NUCLEOTIDE SEQUENCE [LARGE SCALE GENOMIC DNA]</scope>
    <source>
        <strain evidence="10 11">PG-01</strain>
    </source>
</reference>
<dbReference type="InterPro" id="IPR003594">
    <property type="entry name" value="HATPase_dom"/>
</dbReference>
<dbReference type="PRINTS" id="PR00344">
    <property type="entry name" value="BCTRLSENSOR"/>
</dbReference>
<dbReference type="SMART" id="SM00448">
    <property type="entry name" value="REC"/>
    <property type="match status" value="1"/>
</dbReference>
<dbReference type="InterPro" id="IPR003661">
    <property type="entry name" value="HisK_dim/P_dom"/>
</dbReference>
<feature type="modified residue" description="4-aspartylphosphate" evidence="6">
    <location>
        <position position="58"/>
    </location>
</feature>
<dbReference type="Proteomes" id="UP000030185">
    <property type="component" value="Unassembled WGS sequence"/>
</dbReference>
<accession>A0A098L9J5</accession>
<dbReference type="CDD" id="cd00082">
    <property type="entry name" value="HisKA"/>
    <property type="match status" value="1"/>
</dbReference>
<dbReference type="EMBL" id="BBLT01000001">
    <property type="protein sequence ID" value="GAL83064.1"/>
    <property type="molecule type" value="Genomic_DNA"/>
</dbReference>
<dbReference type="InterPro" id="IPR036097">
    <property type="entry name" value="HisK_dim/P_sf"/>
</dbReference>
<protein>
    <recommendedName>
        <fullName evidence="2">histidine kinase</fullName>
        <ecNumber evidence="2">2.7.13.3</ecNumber>
    </recommendedName>
</protein>
<dbReference type="PANTHER" id="PTHR43547">
    <property type="entry name" value="TWO-COMPONENT HISTIDINE KINASE"/>
    <property type="match status" value="1"/>
</dbReference>
<evidence type="ECO:0000256" key="6">
    <source>
        <dbReference type="PROSITE-ProRule" id="PRU00169"/>
    </source>
</evidence>
<dbReference type="InterPro" id="IPR036890">
    <property type="entry name" value="HATPase_C_sf"/>
</dbReference>
<dbReference type="EC" id="2.7.13.3" evidence="2"/>
<dbReference type="SUPFAM" id="SSF47384">
    <property type="entry name" value="Homodimeric domain of signal transducing histidine kinase"/>
    <property type="match status" value="1"/>
</dbReference>
<dbReference type="PROSITE" id="PS50110">
    <property type="entry name" value="RESPONSE_REGULATORY"/>
    <property type="match status" value="1"/>
</dbReference>
<evidence type="ECO:0000256" key="1">
    <source>
        <dbReference type="ARBA" id="ARBA00000085"/>
    </source>
</evidence>
<dbReference type="Pfam" id="PF00072">
    <property type="entry name" value="Response_reg"/>
    <property type="match status" value="1"/>
</dbReference>
<evidence type="ECO:0000313" key="10">
    <source>
        <dbReference type="EMBL" id="GAL83064.1"/>
    </source>
</evidence>
<keyword evidence="4" id="KW-0808">Transferase</keyword>
<keyword evidence="11" id="KW-1185">Reference proteome</keyword>